<feature type="transmembrane region" description="Helical" evidence="6">
    <location>
        <begin position="49"/>
        <end position="67"/>
    </location>
</feature>
<feature type="transmembrane region" description="Helical" evidence="6">
    <location>
        <begin position="79"/>
        <end position="98"/>
    </location>
</feature>
<feature type="transmembrane region" description="Helical" evidence="6">
    <location>
        <begin position="6"/>
        <end position="28"/>
    </location>
</feature>
<keyword evidence="2 6" id="KW-0812">Transmembrane</keyword>
<evidence type="ECO:0000256" key="6">
    <source>
        <dbReference type="SAM" id="Phobius"/>
    </source>
</evidence>
<dbReference type="RefSeq" id="WP_272880322.1">
    <property type="nucleotide sequence ID" value="NZ_AP025343.1"/>
</dbReference>
<feature type="domain" description="Cytochrome c assembly protein" evidence="7">
    <location>
        <begin position="287"/>
        <end position="414"/>
    </location>
</feature>
<evidence type="ECO:0000256" key="3">
    <source>
        <dbReference type="ARBA" id="ARBA00022748"/>
    </source>
</evidence>
<protein>
    <submittedName>
        <fullName evidence="8">Cytochrome c biogenesis protein ResC</fullName>
    </submittedName>
</protein>
<feature type="transmembrane region" description="Helical" evidence="6">
    <location>
        <begin position="105"/>
        <end position="125"/>
    </location>
</feature>
<feature type="transmembrane region" description="Helical" evidence="6">
    <location>
        <begin position="361"/>
        <end position="377"/>
    </location>
</feature>
<comment type="subcellular location">
    <subcellularLocation>
        <location evidence="1">Membrane</location>
        <topology evidence="1">Multi-pass membrane protein</topology>
    </subcellularLocation>
</comment>
<dbReference type="PANTHER" id="PTHR30071">
    <property type="entry name" value="HEME EXPORTER PROTEIN C"/>
    <property type="match status" value="1"/>
</dbReference>
<evidence type="ECO:0000313" key="9">
    <source>
        <dbReference type="Proteomes" id="UP000682811"/>
    </source>
</evidence>
<dbReference type="NCBIfam" id="TIGR03144">
    <property type="entry name" value="cytochr_II_ccsB"/>
    <property type="match status" value="1"/>
</dbReference>
<keyword evidence="9" id="KW-1185">Reference proteome</keyword>
<evidence type="ECO:0000313" key="8">
    <source>
        <dbReference type="EMBL" id="GIO46857.1"/>
    </source>
</evidence>
<feature type="transmembrane region" description="Helical" evidence="6">
    <location>
        <begin position="188"/>
        <end position="209"/>
    </location>
</feature>
<name>A0A920CS08_9BACL</name>
<keyword evidence="4 6" id="KW-1133">Transmembrane helix</keyword>
<evidence type="ECO:0000256" key="4">
    <source>
        <dbReference type="ARBA" id="ARBA00022989"/>
    </source>
</evidence>
<dbReference type="Proteomes" id="UP000682811">
    <property type="component" value="Unassembled WGS sequence"/>
</dbReference>
<proteinExistence type="predicted"/>
<dbReference type="PANTHER" id="PTHR30071:SF1">
    <property type="entry name" value="CYTOCHROME B_B6 PROTEIN-RELATED"/>
    <property type="match status" value="1"/>
</dbReference>
<reference evidence="8 9" key="1">
    <citation type="submission" date="2021-03" db="EMBL/GenBank/DDBJ databases">
        <title>Antimicrobial resistance genes in bacteria isolated from Japanese honey, and their potential for conferring macrolide and lincosamide resistance in the American foulbrood pathogen Paenibacillus larvae.</title>
        <authorList>
            <person name="Okamoto M."/>
            <person name="Kumagai M."/>
            <person name="Kanamori H."/>
            <person name="Takamatsu D."/>
        </authorList>
    </citation>
    <scope>NUCLEOTIDE SEQUENCE [LARGE SCALE GENOMIC DNA]</scope>
    <source>
        <strain evidence="8 9">J34TS1</strain>
    </source>
</reference>
<dbReference type="InterPro" id="IPR045062">
    <property type="entry name" value="Cyt_c_biogenesis_CcsA/CcmC"/>
</dbReference>
<dbReference type="GO" id="GO:0005886">
    <property type="term" value="C:plasma membrane"/>
    <property type="evidence" value="ECO:0007669"/>
    <property type="project" value="TreeGrafter"/>
</dbReference>
<evidence type="ECO:0000256" key="2">
    <source>
        <dbReference type="ARBA" id="ARBA00022692"/>
    </source>
</evidence>
<dbReference type="Pfam" id="PF01578">
    <property type="entry name" value="Cytochrom_C_asm"/>
    <property type="match status" value="2"/>
</dbReference>
<keyword evidence="3" id="KW-0201">Cytochrome c-type biogenesis</keyword>
<comment type="caution">
    <text evidence="8">The sequence shown here is derived from an EMBL/GenBank/DDBJ whole genome shotgun (WGS) entry which is preliminary data.</text>
</comment>
<dbReference type="EMBL" id="BORT01000005">
    <property type="protein sequence ID" value="GIO46857.1"/>
    <property type="molecule type" value="Genomic_DNA"/>
</dbReference>
<dbReference type="InterPro" id="IPR017562">
    <property type="entry name" value="Cyt_c_biogenesis_CcsA"/>
</dbReference>
<gene>
    <name evidence="8" type="primary">resC_1</name>
    <name evidence="8" type="ORF">J34TS1_16220</name>
</gene>
<accession>A0A920CS08</accession>
<feature type="transmembrane region" description="Helical" evidence="6">
    <location>
        <begin position="145"/>
        <end position="167"/>
    </location>
</feature>
<dbReference type="AlphaFoldDB" id="A0A920CS08"/>
<organism evidence="8 9">
    <name type="scientific">Paenibacillus azoreducens</name>
    <dbReference type="NCBI Taxonomy" id="116718"/>
    <lineage>
        <taxon>Bacteria</taxon>
        <taxon>Bacillati</taxon>
        <taxon>Bacillota</taxon>
        <taxon>Bacilli</taxon>
        <taxon>Bacillales</taxon>
        <taxon>Paenibacillaceae</taxon>
        <taxon>Paenibacillus</taxon>
    </lineage>
</organism>
<feature type="domain" description="Cytochrome c assembly protein" evidence="7">
    <location>
        <begin position="78"/>
        <end position="196"/>
    </location>
</feature>
<dbReference type="InterPro" id="IPR002541">
    <property type="entry name" value="Cyt_c_assembly"/>
</dbReference>
<dbReference type="GO" id="GO:0020037">
    <property type="term" value="F:heme binding"/>
    <property type="evidence" value="ECO:0007669"/>
    <property type="project" value="InterPro"/>
</dbReference>
<evidence type="ECO:0000259" key="7">
    <source>
        <dbReference type="Pfam" id="PF01578"/>
    </source>
</evidence>
<dbReference type="GO" id="GO:0017004">
    <property type="term" value="P:cytochrome complex assembly"/>
    <property type="evidence" value="ECO:0007669"/>
    <property type="project" value="UniProtKB-KW"/>
</dbReference>
<evidence type="ECO:0000256" key="5">
    <source>
        <dbReference type="ARBA" id="ARBA00023136"/>
    </source>
</evidence>
<feature type="transmembrane region" description="Helical" evidence="6">
    <location>
        <begin position="282"/>
        <end position="300"/>
    </location>
</feature>
<feature type="transmembrane region" description="Helical" evidence="6">
    <location>
        <begin position="327"/>
        <end position="349"/>
    </location>
</feature>
<feature type="transmembrane region" description="Helical" evidence="6">
    <location>
        <begin position="389"/>
        <end position="413"/>
    </location>
</feature>
<evidence type="ECO:0000256" key="1">
    <source>
        <dbReference type="ARBA" id="ARBA00004141"/>
    </source>
</evidence>
<keyword evidence="5 6" id="KW-0472">Membrane</keyword>
<sequence>MDMLNISRYAFITAFFLYCLGFIFYMIAFGGKKWRNRDPELHMKRWGKIAFIISVLGFACHSIYFFTRWAGAGHVPTSNMYEFMAFLALVIMLVFIIITAIYRSFILGLFTLPLIIIIVAYASVFPHEVQPLIPALKSVWLGIHVTMAALGSAFFAVGSVAGFMYLLRVIDFQGESKRDKRMQRWLEVTIYFVVVVVAFIGTVFLFRGIGYEAEFLQRNEIAAAERQASISEHTVIYKMPPIFKPYNSEVVHIDSFLGLKSAVFETPVWMKGVDAARKWNTVVWSFLSGSLLYGIIRLLLRKPIGAVLHPSLQRIDPKHLDEISYRAIALGFPVYTLGALIFAMIWASIAWGRFWAWDPKEVWALITWLFYSAYLHLRLSRSWYGLRSAWLSVIGYIVVMFTLIGINLIIAGLHSYAGV</sequence>